<keyword evidence="10" id="KW-0175">Coiled coil</keyword>
<feature type="transmembrane region" description="Helical" evidence="12">
    <location>
        <begin position="253"/>
        <end position="273"/>
    </location>
</feature>
<evidence type="ECO:0000256" key="10">
    <source>
        <dbReference type="SAM" id="Coils"/>
    </source>
</evidence>
<dbReference type="SUPFAM" id="SSF48726">
    <property type="entry name" value="Immunoglobulin"/>
    <property type="match status" value="2"/>
</dbReference>
<dbReference type="GO" id="GO:0050852">
    <property type="term" value="P:T cell receptor signaling pathway"/>
    <property type="evidence" value="ECO:0007669"/>
    <property type="project" value="TreeGrafter"/>
</dbReference>
<dbReference type="FunFam" id="2.60.40.10:FF:000142">
    <property type="entry name" value="V-set domain-containing T-cell activation inhibitor 1"/>
    <property type="match status" value="1"/>
</dbReference>
<keyword evidence="8" id="KW-0393">Immunoglobulin domain</keyword>
<dbReference type="Pfam" id="PF07686">
    <property type="entry name" value="V-set"/>
    <property type="match status" value="1"/>
</dbReference>
<protein>
    <recommendedName>
        <fullName evidence="14">Ig-like domain-containing protein</fullName>
    </recommendedName>
</protein>
<dbReference type="InterPro" id="IPR013783">
    <property type="entry name" value="Ig-like_fold"/>
</dbReference>
<comment type="caution">
    <text evidence="15">The sequence shown here is derived from an EMBL/GenBank/DDBJ whole genome shotgun (WGS) entry which is preliminary data.</text>
</comment>
<feature type="signal peptide" evidence="13">
    <location>
        <begin position="1"/>
        <end position="32"/>
    </location>
</feature>
<evidence type="ECO:0000256" key="4">
    <source>
        <dbReference type="ARBA" id="ARBA00022989"/>
    </source>
</evidence>
<dbReference type="Proteomes" id="UP001311232">
    <property type="component" value="Unassembled WGS sequence"/>
</dbReference>
<dbReference type="InterPro" id="IPR053896">
    <property type="entry name" value="BTN3A2-like_Ig-C"/>
</dbReference>
<dbReference type="Pfam" id="PF22705">
    <property type="entry name" value="C2-set_3"/>
    <property type="match status" value="1"/>
</dbReference>
<dbReference type="PANTHER" id="PTHR24100">
    <property type="entry name" value="BUTYROPHILIN"/>
    <property type="match status" value="1"/>
</dbReference>
<keyword evidence="6" id="KW-1015">Disulfide bond</keyword>
<evidence type="ECO:0000256" key="5">
    <source>
        <dbReference type="ARBA" id="ARBA00023136"/>
    </source>
</evidence>
<evidence type="ECO:0000256" key="6">
    <source>
        <dbReference type="ARBA" id="ARBA00023157"/>
    </source>
</evidence>
<dbReference type="InterPro" id="IPR007110">
    <property type="entry name" value="Ig-like_dom"/>
</dbReference>
<dbReference type="GO" id="GO:0009897">
    <property type="term" value="C:external side of plasma membrane"/>
    <property type="evidence" value="ECO:0007669"/>
    <property type="project" value="TreeGrafter"/>
</dbReference>
<dbReference type="PROSITE" id="PS50835">
    <property type="entry name" value="IG_LIKE"/>
    <property type="match status" value="2"/>
</dbReference>
<dbReference type="InterPro" id="IPR013106">
    <property type="entry name" value="Ig_V-set"/>
</dbReference>
<dbReference type="InterPro" id="IPR050504">
    <property type="entry name" value="IgSF_BTN/MOG"/>
</dbReference>
<comment type="subcellular location">
    <subcellularLocation>
        <location evidence="1">Membrane</location>
    </subcellularLocation>
</comment>
<feature type="coiled-coil region" evidence="10">
    <location>
        <begin position="417"/>
        <end position="458"/>
    </location>
</feature>
<organism evidence="15 16">
    <name type="scientific">Crenichthys baileyi</name>
    <name type="common">White River springfish</name>
    <dbReference type="NCBI Taxonomy" id="28760"/>
    <lineage>
        <taxon>Eukaryota</taxon>
        <taxon>Metazoa</taxon>
        <taxon>Chordata</taxon>
        <taxon>Craniata</taxon>
        <taxon>Vertebrata</taxon>
        <taxon>Euteleostomi</taxon>
        <taxon>Actinopterygii</taxon>
        <taxon>Neopterygii</taxon>
        <taxon>Teleostei</taxon>
        <taxon>Neoteleostei</taxon>
        <taxon>Acanthomorphata</taxon>
        <taxon>Ovalentaria</taxon>
        <taxon>Atherinomorphae</taxon>
        <taxon>Cyprinodontiformes</taxon>
        <taxon>Goodeidae</taxon>
        <taxon>Crenichthys</taxon>
    </lineage>
</organism>
<evidence type="ECO:0000256" key="11">
    <source>
        <dbReference type="SAM" id="MobiDB-lite"/>
    </source>
</evidence>
<dbReference type="PANTHER" id="PTHR24100:SF151">
    <property type="entry name" value="ICOS LIGAND"/>
    <property type="match status" value="1"/>
</dbReference>
<evidence type="ECO:0000256" key="3">
    <source>
        <dbReference type="ARBA" id="ARBA00022729"/>
    </source>
</evidence>
<evidence type="ECO:0000256" key="8">
    <source>
        <dbReference type="ARBA" id="ARBA00023319"/>
    </source>
</evidence>
<dbReference type="FunFam" id="2.60.40.10:FF:000088">
    <property type="entry name" value="Butyrophilin subfamily 1 member A1"/>
    <property type="match status" value="1"/>
</dbReference>
<evidence type="ECO:0000256" key="9">
    <source>
        <dbReference type="ARBA" id="ARBA00038221"/>
    </source>
</evidence>
<proteinExistence type="inferred from homology"/>
<evidence type="ECO:0000256" key="7">
    <source>
        <dbReference type="ARBA" id="ARBA00023180"/>
    </source>
</evidence>
<evidence type="ECO:0000259" key="14">
    <source>
        <dbReference type="PROSITE" id="PS50835"/>
    </source>
</evidence>
<evidence type="ECO:0000256" key="1">
    <source>
        <dbReference type="ARBA" id="ARBA00004370"/>
    </source>
</evidence>
<feature type="compositionally biased region" description="Basic and acidic residues" evidence="11">
    <location>
        <begin position="308"/>
        <end position="322"/>
    </location>
</feature>
<evidence type="ECO:0000256" key="2">
    <source>
        <dbReference type="ARBA" id="ARBA00022692"/>
    </source>
</evidence>
<keyword evidence="4 12" id="KW-1133">Transmembrane helix</keyword>
<keyword evidence="5 12" id="KW-0472">Membrane</keyword>
<evidence type="ECO:0000256" key="13">
    <source>
        <dbReference type="SAM" id="SignalP"/>
    </source>
</evidence>
<evidence type="ECO:0000313" key="16">
    <source>
        <dbReference type="Proteomes" id="UP001311232"/>
    </source>
</evidence>
<dbReference type="Gene3D" id="2.60.40.10">
    <property type="entry name" value="Immunoglobulins"/>
    <property type="match status" value="2"/>
</dbReference>
<feature type="chain" id="PRO_5043821644" description="Ig-like domain-containing protein" evidence="13">
    <location>
        <begin position="33"/>
        <end position="459"/>
    </location>
</feature>
<feature type="domain" description="Ig-like" evidence="14">
    <location>
        <begin position="46"/>
        <end position="140"/>
    </location>
</feature>
<dbReference type="AlphaFoldDB" id="A0AAV9S007"/>
<dbReference type="GO" id="GO:0050863">
    <property type="term" value="P:regulation of T cell activation"/>
    <property type="evidence" value="ECO:0007669"/>
    <property type="project" value="UniProtKB-ARBA"/>
</dbReference>
<gene>
    <name evidence="15" type="ORF">CRENBAI_006275</name>
</gene>
<dbReference type="PROSITE" id="PS51257">
    <property type="entry name" value="PROKAR_LIPOPROTEIN"/>
    <property type="match status" value="1"/>
</dbReference>
<dbReference type="GO" id="GO:1903037">
    <property type="term" value="P:regulation of leukocyte cell-cell adhesion"/>
    <property type="evidence" value="ECO:0007669"/>
    <property type="project" value="UniProtKB-ARBA"/>
</dbReference>
<dbReference type="GO" id="GO:0042110">
    <property type="term" value="P:T cell activation"/>
    <property type="evidence" value="ECO:0007669"/>
    <property type="project" value="UniProtKB-ARBA"/>
</dbReference>
<name>A0AAV9S007_9TELE</name>
<evidence type="ECO:0000256" key="12">
    <source>
        <dbReference type="SAM" id="Phobius"/>
    </source>
</evidence>
<keyword evidence="16" id="KW-1185">Reference proteome</keyword>
<evidence type="ECO:0000313" key="15">
    <source>
        <dbReference type="EMBL" id="KAK5614684.1"/>
    </source>
</evidence>
<dbReference type="InterPro" id="IPR036179">
    <property type="entry name" value="Ig-like_dom_sf"/>
</dbReference>
<keyword evidence="7" id="KW-0325">Glycoprotein</keyword>
<comment type="similarity">
    <text evidence="9">Belongs to the SKINT family.</text>
</comment>
<dbReference type="GO" id="GO:0001817">
    <property type="term" value="P:regulation of cytokine production"/>
    <property type="evidence" value="ECO:0007669"/>
    <property type="project" value="TreeGrafter"/>
</dbReference>
<keyword evidence="3 13" id="KW-0732">Signal</keyword>
<accession>A0AAV9S007</accession>
<sequence>MAHKRGMSSVNLLSNIAVSGFLLLMSACKVQLQQMDSSWSVTAMVGEDVVLPCLLEPPKDASQMTVEWGRLDLEPRFVFVSLDGQAYPADQNEAYKGRSSMFPDKLKNGDISLKLSDVRHSDNGRFRCYIPNEEKEYFVDLVVGSVSSPDISIAGLDLSNSGVMLDCSSAGWYPEPDVFWLDGEGNIMSAGPAEKVRGPDGLYRVSSRVTVEKRHNNNVTCRVQQKDINQTRETHIHVQDGSFVPPSDCSVSISFSVILGLTLLLGAATFIWLRRQTKISIKKLKDKVNEEQQQLMAEEKQNLTQKKSKLEEELKNRNEDQRSIDQQIEAFMTMSEELEEQRKQLTGQREEAEKIIEVNERKLKAVDDEVGNQVRNTVEKKAQGYLKLKELITESNDRLYKMKAAHQHVELMTEKLMGRTCEEVDKLKKRKQEIENHLEEKQKQLKKIDTDVISLLRKK</sequence>
<reference evidence="15 16" key="1">
    <citation type="submission" date="2021-06" db="EMBL/GenBank/DDBJ databases">
        <authorList>
            <person name="Palmer J.M."/>
        </authorList>
    </citation>
    <scope>NUCLEOTIDE SEQUENCE [LARGE SCALE GENOMIC DNA]</scope>
    <source>
        <strain evidence="15 16">MEX-2019</strain>
        <tissue evidence="15">Muscle</tissue>
    </source>
</reference>
<feature type="domain" description="Ig-like" evidence="14">
    <location>
        <begin position="149"/>
        <end position="237"/>
    </location>
</feature>
<dbReference type="GO" id="GO:0005102">
    <property type="term" value="F:signaling receptor binding"/>
    <property type="evidence" value="ECO:0007669"/>
    <property type="project" value="TreeGrafter"/>
</dbReference>
<keyword evidence="2 12" id="KW-0812">Transmembrane</keyword>
<dbReference type="EMBL" id="JAHHUM010001155">
    <property type="protein sequence ID" value="KAK5614684.1"/>
    <property type="molecule type" value="Genomic_DNA"/>
</dbReference>
<feature type="region of interest" description="Disordered" evidence="11">
    <location>
        <begin position="299"/>
        <end position="322"/>
    </location>
</feature>